<feature type="transmembrane region" description="Helical" evidence="1">
    <location>
        <begin position="12"/>
        <end position="35"/>
    </location>
</feature>
<comment type="caution">
    <text evidence="2">The sequence shown here is derived from an EMBL/GenBank/DDBJ whole genome shotgun (WGS) entry which is preliminary data.</text>
</comment>
<accession>A0ABW2A8L6</accession>
<name>A0ABW2A8L6_9GAMM</name>
<evidence type="ECO:0000313" key="3">
    <source>
        <dbReference type="Proteomes" id="UP001596422"/>
    </source>
</evidence>
<dbReference type="Proteomes" id="UP001596422">
    <property type="component" value="Unassembled WGS sequence"/>
</dbReference>
<evidence type="ECO:0000256" key="1">
    <source>
        <dbReference type="SAM" id="Phobius"/>
    </source>
</evidence>
<organism evidence="2 3">
    <name type="scientific">Marinobacterium aestuariivivens</name>
    <dbReference type="NCBI Taxonomy" id="1698799"/>
    <lineage>
        <taxon>Bacteria</taxon>
        <taxon>Pseudomonadati</taxon>
        <taxon>Pseudomonadota</taxon>
        <taxon>Gammaproteobacteria</taxon>
        <taxon>Oceanospirillales</taxon>
        <taxon>Oceanospirillaceae</taxon>
        <taxon>Marinobacterium</taxon>
    </lineage>
</organism>
<sequence>MLELFTHFAAWLTYGLLGLIFVILLANFVLVGWVINALGARLFAGF</sequence>
<proteinExistence type="predicted"/>
<protein>
    <submittedName>
        <fullName evidence="2">Uncharacterized protein</fullName>
    </submittedName>
</protein>
<gene>
    <name evidence="2" type="ORF">ACFQDL_29385</name>
</gene>
<reference evidence="3" key="1">
    <citation type="journal article" date="2019" name="Int. J. Syst. Evol. Microbiol.">
        <title>The Global Catalogue of Microorganisms (GCM) 10K type strain sequencing project: providing services to taxonomists for standard genome sequencing and annotation.</title>
        <authorList>
            <consortium name="The Broad Institute Genomics Platform"/>
            <consortium name="The Broad Institute Genome Sequencing Center for Infectious Disease"/>
            <person name="Wu L."/>
            <person name="Ma J."/>
        </authorList>
    </citation>
    <scope>NUCLEOTIDE SEQUENCE [LARGE SCALE GENOMIC DNA]</scope>
    <source>
        <strain evidence="3">NBRC 111756</strain>
    </source>
</reference>
<keyword evidence="1" id="KW-0812">Transmembrane</keyword>
<dbReference type="RefSeq" id="WP_379912374.1">
    <property type="nucleotide sequence ID" value="NZ_JBHSWE010000001.1"/>
</dbReference>
<keyword evidence="1" id="KW-1133">Transmembrane helix</keyword>
<evidence type="ECO:0000313" key="2">
    <source>
        <dbReference type="EMBL" id="MFC6673742.1"/>
    </source>
</evidence>
<keyword evidence="3" id="KW-1185">Reference proteome</keyword>
<dbReference type="EMBL" id="JBHSWE010000001">
    <property type="protein sequence ID" value="MFC6673742.1"/>
    <property type="molecule type" value="Genomic_DNA"/>
</dbReference>
<keyword evidence="1" id="KW-0472">Membrane</keyword>